<comment type="caution">
    <text evidence="6">The sequence shown here is derived from an EMBL/GenBank/DDBJ whole genome shotgun (WGS) entry which is preliminary data.</text>
</comment>
<evidence type="ECO:0000256" key="1">
    <source>
        <dbReference type="ARBA" id="ARBA00022691"/>
    </source>
</evidence>
<dbReference type="SFLD" id="SFLDG01099">
    <property type="entry name" value="Uncharacterised_Radical_SAM_Su"/>
    <property type="match status" value="1"/>
</dbReference>
<proteinExistence type="predicted"/>
<dbReference type="SFLD" id="SFLDS00029">
    <property type="entry name" value="Radical_SAM"/>
    <property type="match status" value="1"/>
</dbReference>
<feature type="domain" description="Radical SAM core" evidence="5">
    <location>
        <begin position="166"/>
        <end position="295"/>
    </location>
</feature>
<protein>
    <submittedName>
        <fullName evidence="6">4Fe-4S cluster-binding domain-containing protein</fullName>
    </submittedName>
</protein>
<evidence type="ECO:0000313" key="6">
    <source>
        <dbReference type="EMBL" id="HEM67956.1"/>
    </source>
</evidence>
<dbReference type="PANTHER" id="PTHR43075">
    <property type="entry name" value="FORMATE LYASE ACTIVATING ENZYME, PUTATIVE (AFU_ORTHOLOGUE AFUA_2G15630)-RELATED"/>
    <property type="match status" value="1"/>
</dbReference>
<keyword evidence="3" id="KW-0408">Iron</keyword>
<accession>A0A7J2U5F9</accession>
<sequence length="381" mass="44703">MTEYRKFFWSYIRPDAVTALHKDIFKKTLSWYYAVLLEDYPAKFHIAKAVEVPRDIKFEGCDIECLWGVHRELEKSFVSLWNEVKKNQLKFNEFKKMYGESSENFVDVKIKIAYSMLRNCKFCEWRCGVDRISGRAGTCRLSLKSYIHSWFLHIGEEAPLVPSGTIFYGSCNFRCVFCQNWEISQENPVGGIEVDSKQLALIQKELKHDGARNINHVGGEPTPNLHNILESLRYLNTNIAQLWNSNFYMSSEAMELLKHVIDIWLPDFKYGNNSCALRLSKIPRYVDIVGRNHKIAVEWGDMIIRHLVLPNHVECCSKKVLKWIADNLPKERVLVNIMDQYRPEYKAYEYEDIARRPYAEELEEVYSYAESLGLLWKDISH</sequence>
<gene>
    <name evidence="6" type="ORF">ENO26_10410</name>
</gene>
<organism evidence="6">
    <name type="scientific">Ignisphaera aggregans</name>
    <dbReference type="NCBI Taxonomy" id="334771"/>
    <lineage>
        <taxon>Archaea</taxon>
        <taxon>Thermoproteota</taxon>
        <taxon>Thermoprotei</taxon>
        <taxon>Desulfurococcales</taxon>
        <taxon>Desulfurococcaceae</taxon>
        <taxon>Ignisphaera</taxon>
    </lineage>
</organism>
<dbReference type="InterPro" id="IPR058240">
    <property type="entry name" value="rSAM_sf"/>
</dbReference>
<reference evidence="6" key="1">
    <citation type="journal article" date="2020" name="mSystems">
        <title>Genome- and Community-Level Interaction Insights into Carbon Utilization and Element Cycling Functions of Hydrothermarchaeota in Hydrothermal Sediment.</title>
        <authorList>
            <person name="Zhou Z."/>
            <person name="Liu Y."/>
            <person name="Xu W."/>
            <person name="Pan J."/>
            <person name="Luo Z.H."/>
            <person name="Li M."/>
        </authorList>
    </citation>
    <scope>NUCLEOTIDE SEQUENCE [LARGE SCALE GENOMIC DNA]</scope>
    <source>
        <strain evidence="6">SpSt-125</strain>
    </source>
</reference>
<dbReference type="GO" id="GO:0003824">
    <property type="term" value="F:catalytic activity"/>
    <property type="evidence" value="ECO:0007669"/>
    <property type="project" value="InterPro"/>
</dbReference>
<dbReference type="EMBL" id="DSEU01000070">
    <property type="protein sequence ID" value="HEM67956.1"/>
    <property type="molecule type" value="Genomic_DNA"/>
</dbReference>
<dbReference type="Gene3D" id="3.20.20.70">
    <property type="entry name" value="Aldolase class I"/>
    <property type="match status" value="1"/>
</dbReference>
<dbReference type="GO" id="GO:0046872">
    <property type="term" value="F:metal ion binding"/>
    <property type="evidence" value="ECO:0007669"/>
    <property type="project" value="UniProtKB-KW"/>
</dbReference>
<dbReference type="InterPro" id="IPR013785">
    <property type="entry name" value="Aldolase_TIM"/>
</dbReference>
<dbReference type="GO" id="GO:0051536">
    <property type="term" value="F:iron-sulfur cluster binding"/>
    <property type="evidence" value="ECO:0007669"/>
    <property type="project" value="UniProtKB-KW"/>
</dbReference>
<dbReference type="CDD" id="cd01335">
    <property type="entry name" value="Radical_SAM"/>
    <property type="match status" value="1"/>
</dbReference>
<evidence type="ECO:0000259" key="5">
    <source>
        <dbReference type="Pfam" id="PF04055"/>
    </source>
</evidence>
<keyword evidence="1" id="KW-0949">S-adenosyl-L-methionine</keyword>
<evidence type="ECO:0000256" key="3">
    <source>
        <dbReference type="ARBA" id="ARBA00023004"/>
    </source>
</evidence>
<keyword evidence="2" id="KW-0479">Metal-binding</keyword>
<name>A0A7J2U5F9_9CREN</name>
<dbReference type="InterPro" id="IPR040085">
    <property type="entry name" value="MJ0674-like"/>
</dbReference>
<dbReference type="PANTHER" id="PTHR43075:SF1">
    <property type="entry name" value="FORMATE LYASE ACTIVATING ENZYME, PUTATIVE (AFU_ORTHOLOGUE AFUA_2G15630)-RELATED"/>
    <property type="match status" value="1"/>
</dbReference>
<evidence type="ECO:0000256" key="4">
    <source>
        <dbReference type="ARBA" id="ARBA00023014"/>
    </source>
</evidence>
<keyword evidence="4" id="KW-0411">Iron-sulfur</keyword>
<dbReference type="AlphaFoldDB" id="A0A7J2U5F9"/>
<dbReference type="SUPFAM" id="SSF102114">
    <property type="entry name" value="Radical SAM enzymes"/>
    <property type="match status" value="1"/>
</dbReference>
<evidence type="ECO:0000256" key="2">
    <source>
        <dbReference type="ARBA" id="ARBA00022723"/>
    </source>
</evidence>
<dbReference type="InterPro" id="IPR007197">
    <property type="entry name" value="rSAM"/>
</dbReference>
<dbReference type="Pfam" id="PF04055">
    <property type="entry name" value="Radical_SAM"/>
    <property type="match status" value="1"/>
</dbReference>